<feature type="domain" description="PPIase FKBP-type" evidence="9">
    <location>
        <begin position="137"/>
        <end position="227"/>
    </location>
</feature>
<dbReference type="InterPro" id="IPR019734">
    <property type="entry name" value="TPR_rpt"/>
</dbReference>
<evidence type="ECO:0000313" key="11">
    <source>
        <dbReference type="Proteomes" id="UP000325081"/>
    </source>
</evidence>
<comment type="caution">
    <text evidence="10">The sequence shown here is derived from an EMBL/GenBank/DDBJ whole genome shotgun (WGS) entry which is preliminary data.</text>
</comment>
<evidence type="ECO:0000313" key="10">
    <source>
        <dbReference type="EMBL" id="GER37986.1"/>
    </source>
</evidence>
<evidence type="ECO:0000256" key="2">
    <source>
        <dbReference type="ARBA" id="ARBA00013194"/>
    </source>
</evidence>
<dbReference type="PROSITE" id="PS50059">
    <property type="entry name" value="FKBP_PPIASE"/>
    <property type="match status" value="3"/>
</dbReference>
<keyword evidence="6 7" id="KW-0413">Isomerase</keyword>
<evidence type="ECO:0000256" key="5">
    <source>
        <dbReference type="ARBA" id="ARBA00023110"/>
    </source>
</evidence>
<evidence type="ECO:0000256" key="6">
    <source>
        <dbReference type="ARBA" id="ARBA00023235"/>
    </source>
</evidence>
<accession>A0A5A7PZB4</accession>
<keyword evidence="3" id="KW-0677">Repeat</keyword>
<protein>
    <recommendedName>
        <fullName evidence="2 7">peptidylprolyl isomerase</fullName>
        <ecNumber evidence="2 7">5.2.1.8</ecNumber>
    </recommendedName>
</protein>
<evidence type="ECO:0000256" key="7">
    <source>
        <dbReference type="PROSITE-ProRule" id="PRU00277"/>
    </source>
</evidence>
<dbReference type="PANTHER" id="PTHR46512">
    <property type="entry name" value="PEPTIDYLPROLYL ISOMERASE"/>
    <property type="match status" value="1"/>
</dbReference>
<keyword evidence="4 8" id="KW-0802">TPR repeat</keyword>
<organism evidence="10 11">
    <name type="scientific">Striga asiatica</name>
    <name type="common">Asiatic witchweed</name>
    <name type="synonym">Buchnera asiatica</name>
    <dbReference type="NCBI Taxonomy" id="4170"/>
    <lineage>
        <taxon>Eukaryota</taxon>
        <taxon>Viridiplantae</taxon>
        <taxon>Streptophyta</taxon>
        <taxon>Embryophyta</taxon>
        <taxon>Tracheophyta</taxon>
        <taxon>Spermatophyta</taxon>
        <taxon>Magnoliopsida</taxon>
        <taxon>eudicotyledons</taxon>
        <taxon>Gunneridae</taxon>
        <taxon>Pentapetalae</taxon>
        <taxon>asterids</taxon>
        <taxon>lamiids</taxon>
        <taxon>Lamiales</taxon>
        <taxon>Orobanchaceae</taxon>
        <taxon>Buchnereae</taxon>
        <taxon>Striga</taxon>
    </lineage>
</organism>
<evidence type="ECO:0000256" key="8">
    <source>
        <dbReference type="PROSITE-ProRule" id="PRU00339"/>
    </source>
</evidence>
<dbReference type="Pfam" id="PF14559">
    <property type="entry name" value="TPR_19"/>
    <property type="match status" value="1"/>
</dbReference>
<dbReference type="EMBL" id="BKCP01005406">
    <property type="protein sequence ID" value="GER37986.1"/>
    <property type="molecule type" value="Genomic_DNA"/>
</dbReference>
<dbReference type="PANTHER" id="PTHR46512:SF11">
    <property type="entry name" value="PEPTIDYLPROLYL ISOMERASE"/>
    <property type="match status" value="1"/>
</dbReference>
<dbReference type="PROSITE" id="PS50005">
    <property type="entry name" value="TPR"/>
    <property type="match status" value="1"/>
</dbReference>
<feature type="domain" description="PPIase FKBP-type" evidence="9">
    <location>
        <begin position="255"/>
        <end position="341"/>
    </location>
</feature>
<dbReference type="Gene3D" id="1.25.40.10">
    <property type="entry name" value="Tetratricopeptide repeat domain"/>
    <property type="match status" value="1"/>
</dbReference>
<dbReference type="AlphaFoldDB" id="A0A5A7PZB4"/>
<sequence>MDKEKPIFCNKKPICLQTTTQDSSVQSSSLTKTILRKGLSWQTPIPGDEVEVRYSVGLQEGEYFDSNREKESPFRFKLGRGEVIKGWDEGIATMRKGERSIITIPPELAYGEIGFSPLIPPNSTLIFEVELISWYPIRDISVKYVAKCENGKVISESNEGLEFSLTSGHLCPAMSRAVKTMRKGEKADISVKLNYGLMHHESGTQTVNSTYPQYQNLTIHLELVLWRTVVDVNGDDKILKKIMKKGEAFDRPNEGSVVKVVYVGKLEDGTILEKRGCDEEPFEYVCGEEQVQEGLDKAVITMKKGEEAIIKISYDLLDLSKVGGLGTSNALLYEIKLIDFTKEKPFWKMDAQERIHTCQAKKDDGNILFKAGKFLLASKNDDEKAQAKGLRLSCYLNEAACKLKLGEYQEVSRLCTKVLELDPHNIKALFRRSEAYMRTSDIEKAERDINQALLLDPNNREVKIKRKELKEKQRQYAEHEAKMFSTIISRID</sequence>
<dbReference type="FunFam" id="3.10.50.40:FF:000006">
    <property type="entry name" value="Peptidyl-prolyl cis-trans isomerase"/>
    <property type="match status" value="1"/>
</dbReference>
<dbReference type="SUPFAM" id="SSF54534">
    <property type="entry name" value="FKBP-like"/>
    <property type="match status" value="3"/>
</dbReference>
<comment type="catalytic activity">
    <reaction evidence="1 7">
        <text>[protein]-peptidylproline (omega=180) = [protein]-peptidylproline (omega=0)</text>
        <dbReference type="Rhea" id="RHEA:16237"/>
        <dbReference type="Rhea" id="RHEA-COMP:10747"/>
        <dbReference type="Rhea" id="RHEA-COMP:10748"/>
        <dbReference type="ChEBI" id="CHEBI:83833"/>
        <dbReference type="ChEBI" id="CHEBI:83834"/>
        <dbReference type="EC" id="5.2.1.8"/>
    </reaction>
</comment>
<dbReference type="SUPFAM" id="SSF48452">
    <property type="entry name" value="TPR-like"/>
    <property type="match status" value="1"/>
</dbReference>
<dbReference type="Gene3D" id="3.10.50.40">
    <property type="match status" value="3"/>
</dbReference>
<dbReference type="Pfam" id="PF00254">
    <property type="entry name" value="FKBP_C"/>
    <property type="match status" value="3"/>
</dbReference>
<gene>
    <name evidence="10" type="ORF">STAS_14443</name>
</gene>
<dbReference type="EC" id="5.2.1.8" evidence="2 7"/>
<keyword evidence="5 7" id="KW-0697">Rotamase</keyword>
<feature type="repeat" description="TPR" evidence="8">
    <location>
        <begin position="426"/>
        <end position="459"/>
    </location>
</feature>
<name>A0A5A7PZB4_STRAF</name>
<keyword evidence="11" id="KW-1185">Reference proteome</keyword>
<evidence type="ECO:0000256" key="3">
    <source>
        <dbReference type="ARBA" id="ARBA00022737"/>
    </source>
</evidence>
<dbReference type="InterPro" id="IPR011990">
    <property type="entry name" value="TPR-like_helical_dom_sf"/>
</dbReference>
<dbReference type="Proteomes" id="UP000325081">
    <property type="component" value="Unassembled WGS sequence"/>
</dbReference>
<dbReference type="InterPro" id="IPR050754">
    <property type="entry name" value="FKBP4/5/8-like"/>
</dbReference>
<evidence type="ECO:0000259" key="9">
    <source>
        <dbReference type="PROSITE" id="PS50059"/>
    </source>
</evidence>
<proteinExistence type="predicted"/>
<evidence type="ECO:0000256" key="1">
    <source>
        <dbReference type="ARBA" id="ARBA00000971"/>
    </source>
</evidence>
<dbReference type="InterPro" id="IPR001179">
    <property type="entry name" value="PPIase_FKBP_dom"/>
</dbReference>
<evidence type="ECO:0000256" key="4">
    <source>
        <dbReference type="ARBA" id="ARBA00022803"/>
    </source>
</evidence>
<dbReference type="GO" id="GO:0003755">
    <property type="term" value="F:peptidyl-prolyl cis-trans isomerase activity"/>
    <property type="evidence" value="ECO:0007669"/>
    <property type="project" value="UniProtKB-KW"/>
</dbReference>
<reference evidence="11" key="1">
    <citation type="journal article" date="2019" name="Curr. Biol.">
        <title>Genome Sequence of Striga asiatica Provides Insight into the Evolution of Plant Parasitism.</title>
        <authorList>
            <person name="Yoshida S."/>
            <person name="Kim S."/>
            <person name="Wafula E.K."/>
            <person name="Tanskanen J."/>
            <person name="Kim Y.M."/>
            <person name="Honaas L."/>
            <person name="Yang Z."/>
            <person name="Spallek T."/>
            <person name="Conn C.E."/>
            <person name="Ichihashi Y."/>
            <person name="Cheong K."/>
            <person name="Cui S."/>
            <person name="Der J.P."/>
            <person name="Gundlach H."/>
            <person name="Jiao Y."/>
            <person name="Hori C."/>
            <person name="Ishida J.K."/>
            <person name="Kasahara H."/>
            <person name="Kiba T."/>
            <person name="Kim M.S."/>
            <person name="Koo N."/>
            <person name="Laohavisit A."/>
            <person name="Lee Y.H."/>
            <person name="Lumba S."/>
            <person name="McCourt P."/>
            <person name="Mortimer J.C."/>
            <person name="Mutuku J.M."/>
            <person name="Nomura T."/>
            <person name="Sasaki-Sekimoto Y."/>
            <person name="Seto Y."/>
            <person name="Wang Y."/>
            <person name="Wakatake T."/>
            <person name="Sakakibara H."/>
            <person name="Demura T."/>
            <person name="Yamaguchi S."/>
            <person name="Yoneyama K."/>
            <person name="Manabe R.I."/>
            <person name="Nelson D.C."/>
            <person name="Schulman A.H."/>
            <person name="Timko M.P."/>
            <person name="dePamphilis C.W."/>
            <person name="Choi D."/>
            <person name="Shirasu K."/>
        </authorList>
    </citation>
    <scope>NUCLEOTIDE SEQUENCE [LARGE SCALE GENOMIC DNA]</scope>
    <source>
        <strain evidence="11">cv. UVA1</strain>
    </source>
</reference>
<dbReference type="OrthoDB" id="1902587at2759"/>
<feature type="domain" description="PPIase FKBP-type" evidence="9">
    <location>
        <begin position="47"/>
        <end position="135"/>
    </location>
</feature>
<dbReference type="InterPro" id="IPR046357">
    <property type="entry name" value="PPIase_dom_sf"/>
</dbReference>
<dbReference type="SMART" id="SM00028">
    <property type="entry name" value="TPR"/>
    <property type="match status" value="2"/>
</dbReference>